<gene>
    <name evidence="2" type="ORF">GJR95_22310</name>
</gene>
<accession>A0A6P1VZR4</accession>
<evidence type="ECO:0008006" key="4">
    <source>
        <dbReference type="Google" id="ProtNLM"/>
    </source>
</evidence>
<dbReference type="KEGG" id="senf:GJR95_22310"/>
<proteinExistence type="predicted"/>
<dbReference type="InterPro" id="IPR018247">
    <property type="entry name" value="EF_Hand_1_Ca_BS"/>
</dbReference>
<feature type="signal peptide" evidence="1">
    <location>
        <begin position="1"/>
        <end position="20"/>
    </location>
</feature>
<feature type="chain" id="PRO_5026693893" description="Transglycosylase SLT domain-containing protein" evidence="1">
    <location>
        <begin position="21"/>
        <end position="199"/>
    </location>
</feature>
<dbReference type="RefSeq" id="WP_162387983.1">
    <property type="nucleotide sequence ID" value="NZ_CP045997.1"/>
</dbReference>
<protein>
    <recommendedName>
        <fullName evidence="4">Transglycosylase SLT domain-containing protein</fullName>
    </recommendedName>
</protein>
<evidence type="ECO:0000313" key="2">
    <source>
        <dbReference type="EMBL" id="QHV97572.1"/>
    </source>
</evidence>
<dbReference type="AlphaFoldDB" id="A0A6P1VZR4"/>
<evidence type="ECO:0000256" key="1">
    <source>
        <dbReference type="SAM" id="SignalP"/>
    </source>
</evidence>
<dbReference type="SUPFAM" id="SSF53955">
    <property type="entry name" value="Lysozyme-like"/>
    <property type="match status" value="1"/>
</dbReference>
<dbReference type="EMBL" id="CP045997">
    <property type="protein sequence ID" value="QHV97572.1"/>
    <property type="molecule type" value="Genomic_DNA"/>
</dbReference>
<reference evidence="2 3" key="1">
    <citation type="submission" date="2019-11" db="EMBL/GenBank/DDBJ databases">
        <title>Spirosoma endbachense sp. nov., isolated from a natural salt meadow.</title>
        <authorList>
            <person name="Rojas J."/>
            <person name="Ambika Manirajan B."/>
            <person name="Ratering S."/>
            <person name="Suarez C."/>
            <person name="Geissler-Plaum R."/>
            <person name="Schnell S."/>
        </authorList>
    </citation>
    <scope>NUCLEOTIDE SEQUENCE [LARGE SCALE GENOMIC DNA]</scope>
    <source>
        <strain evidence="2 3">I-24</strain>
    </source>
</reference>
<sequence>MNSFLGVLLLAASVFFCADAKPPTRKPQALIYSELVPADYRASFVSEVTGIAGRLAVKPEWLMVVMRFETAGTFRANVKNPYSGSVGLIQFIPSTAYRLGTTPGKLAAMNPVEQLAYVERYYQPYKGRVHDVYDAYLVVFAPAFLGHPDPQILYRADGRTALDRRRYRLNRVLDGNRDGLITIRDVKQQIARFVPAGTY</sequence>
<dbReference type="Proteomes" id="UP000464577">
    <property type="component" value="Chromosome"/>
</dbReference>
<keyword evidence="3" id="KW-1185">Reference proteome</keyword>
<organism evidence="2 3">
    <name type="scientific">Spirosoma endbachense</name>
    <dbReference type="NCBI Taxonomy" id="2666025"/>
    <lineage>
        <taxon>Bacteria</taxon>
        <taxon>Pseudomonadati</taxon>
        <taxon>Bacteroidota</taxon>
        <taxon>Cytophagia</taxon>
        <taxon>Cytophagales</taxon>
        <taxon>Cytophagaceae</taxon>
        <taxon>Spirosoma</taxon>
    </lineage>
</organism>
<keyword evidence="1" id="KW-0732">Signal</keyword>
<dbReference type="PROSITE" id="PS00018">
    <property type="entry name" value="EF_HAND_1"/>
    <property type="match status" value="1"/>
</dbReference>
<dbReference type="Gene3D" id="1.10.530.10">
    <property type="match status" value="1"/>
</dbReference>
<dbReference type="InterPro" id="IPR023346">
    <property type="entry name" value="Lysozyme-like_dom_sf"/>
</dbReference>
<name>A0A6P1VZR4_9BACT</name>
<evidence type="ECO:0000313" key="3">
    <source>
        <dbReference type="Proteomes" id="UP000464577"/>
    </source>
</evidence>